<organism evidence="1 2">
    <name type="scientific">Oceanobacillus arenosus</name>
    <dbReference type="NCBI Taxonomy" id="1229153"/>
    <lineage>
        <taxon>Bacteria</taxon>
        <taxon>Bacillati</taxon>
        <taxon>Bacillota</taxon>
        <taxon>Bacilli</taxon>
        <taxon>Bacillales</taxon>
        <taxon>Bacillaceae</taxon>
        <taxon>Oceanobacillus</taxon>
    </lineage>
</organism>
<dbReference type="EMBL" id="PIOC01000019">
    <property type="protein sequence ID" value="RDW17495.1"/>
    <property type="molecule type" value="Genomic_DNA"/>
</dbReference>
<name>A0A3D8PRA5_9BACI</name>
<reference evidence="2" key="1">
    <citation type="submission" date="2017-11" db="EMBL/GenBank/DDBJ databases">
        <authorList>
            <person name="Zhu W."/>
        </authorList>
    </citation>
    <scope>NUCLEOTIDE SEQUENCE [LARGE SCALE GENOMIC DNA]</scope>
    <source>
        <strain evidence="2">CAU 1183</strain>
    </source>
</reference>
<gene>
    <name evidence="1" type="ORF">CWR48_13295</name>
</gene>
<evidence type="ECO:0000313" key="2">
    <source>
        <dbReference type="Proteomes" id="UP000257143"/>
    </source>
</evidence>
<evidence type="ECO:0000313" key="1">
    <source>
        <dbReference type="EMBL" id="RDW17495.1"/>
    </source>
</evidence>
<accession>A0A3D8PRA5</accession>
<comment type="caution">
    <text evidence="1">The sequence shown here is derived from an EMBL/GenBank/DDBJ whole genome shotgun (WGS) entry which is preliminary data.</text>
</comment>
<dbReference type="Proteomes" id="UP000257143">
    <property type="component" value="Unassembled WGS sequence"/>
</dbReference>
<keyword evidence="2" id="KW-1185">Reference proteome</keyword>
<sequence length="63" mass="7294">MLSAPEKNIKLKNFGEKMGKFESNNEYIPFGSKLNKLHKVLSHIKKIVLGLFSKKQLEFNVMK</sequence>
<dbReference type="AlphaFoldDB" id="A0A3D8PRA5"/>
<proteinExistence type="predicted"/>
<protein>
    <submittedName>
        <fullName evidence="1">Uncharacterized protein</fullName>
    </submittedName>
</protein>